<dbReference type="InterPro" id="IPR000160">
    <property type="entry name" value="GGDEF_dom"/>
</dbReference>
<keyword evidence="3" id="KW-1185">Reference proteome</keyword>
<evidence type="ECO:0000313" key="2">
    <source>
        <dbReference type="EMBL" id="MTW32530.1"/>
    </source>
</evidence>
<dbReference type="CDD" id="cd01949">
    <property type="entry name" value="GGDEF"/>
    <property type="match status" value="1"/>
</dbReference>
<dbReference type="InterPro" id="IPR043128">
    <property type="entry name" value="Rev_trsase/Diguanyl_cyclase"/>
</dbReference>
<dbReference type="InterPro" id="IPR029787">
    <property type="entry name" value="Nucleotide_cyclase"/>
</dbReference>
<evidence type="ECO:0000313" key="3">
    <source>
        <dbReference type="Proteomes" id="UP000735592"/>
    </source>
</evidence>
<dbReference type="EMBL" id="WNKW01000001">
    <property type="protein sequence ID" value="MTW32530.1"/>
    <property type="molecule type" value="Genomic_DNA"/>
</dbReference>
<dbReference type="RefSeq" id="WP_155433777.1">
    <property type="nucleotide sequence ID" value="NZ_JBHLXK010000003.1"/>
</dbReference>
<dbReference type="PANTHER" id="PTHR46663:SF2">
    <property type="entry name" value="GGDEF DOMAIN-CONTAINING PROTEIN"/>
    <property type="match status" value="1"/>
</dbReference>
<protein>
    <submittedName>
        <fullName evidence="2">Diguanylate cyclase</fullName>
    </submittedName>
</protein>
<dbReference type="PANTHER" id="PTHR46663">
    <property type="entry name" value="DIGUANYLATE CYCLASE DGCT-RELATED"/>
    <property type="match status" value="1"/>
</dbReference>
<evidence type="ECO:0000259" key="1">
    <source>
        <dbReference type="PROSITE" id="PS50887"/>
    </source>
</evidence>
<dbReference type="Pfam" id="PF00990">
    <property type="entry name" value="GGDEF"/>
    <property type="match status" value="1"/>
</dbReference>
<gene>
    <name evidence="2" type="ORF">GM655_06790</name>
</gene>
<sequence>MDHTFPPLQLDPAVLLEIIQVQTEIARCGLDLGQVINLVCQHSQQLARGCGAVVEIAEGSFMVYRAASGTAASQLGMRIPLEGSLSGLCVASSQALVCHDALTDARVDKRACQAVGLRSMVVVPLSHGSQAVGVLKVIATEPGRFDARAIAILQLMSGVIAAAMYHASKYDIDQLYHQATHDAMTNLPNRAHYFDRLRSTLALAERQRHKVGILGVDMDGLKFINDTYGHRAGDAAIREIGQRLRQEVRQADLVARIGGDEFMVLLTDIGDQQQIEAKVEHLVQQACRSYHFEGNVLPLSVSIGSAIYPDDGHHIETLTELADQAMYHRKKSRSKVAQD</sequence>
<dbReference type="SUPFAM" id="SSF55073">
    <property type="entry name" value="Nucleotide cyclase"/>
    <property type="match status" value="1"/>
</dbReference>
<dbReference type="Gene3D" id="3.30.70.270">
    <property type="match status" value="1"/>
</dbReference>
<comment type="caution">
    <text evidence="2">The sequence shown here is derived from an EMBL/GenBank/DDBJ whole genome shotgun (WGS) entry which is preliminary data.</text>
</comment>
<accession>A0ABW9SKK3</accession>
<feature type="domain" description="GGDEF" evidence="1">
    <location>
        <begin position="209"/>
        <end position="339"/>
    </location>
</feature>
<dbReference type="InterPro" id="IPR003018">
    <property type="entry name" value="GAF"/>
</dbReference>
<proteinExistence type="predicted"/>
<dbReference type="SUPFAM" id="SSF55781">
    <property type="entry name" value="GAF domain-like"/>
    <property type="match status" value="1"/>
</dbReference>
<reference evidence="2 3" key="1">
    <citation type="submission" date="2019-11" db="EMBL/GenBank/DDBJ databases">
        <title>Type strains purchased from KCTC, JCM and DSMZ.</title>
        <authorList>
            <person name="Lu H."/>
        </authorList>
    </citation>
    <scope>NUCLEOTIDE SEQUENCE [LARGE SCALE GENOMIC DNA]</scope>
    <source>
        <strain evidence="2 3">DSM 103461</strain>
    </source>
</reference>
<dbReference type="PROSITE" id="PS50887">
    <property type="entry name" value="GGDEF"/>
    <property type="match status" value="1"/>
</dbReference>
<dbReference type="InterPro" id="IPR052163">
    <property type="entry name" value="DGC-Regulatory_Protein"/>
</dbReference>
<dbReference type="SMART" id="SM00065">
    <property type="entry name" value="GAF"/>
    <property type="match status" value="1"/>
</dbReference>
<dbReference type="InterPro" id="IPR029016">
    <property type="entry name" value="GAF-like_dom_sf"/>
</dbReference>
<organism evidence="2 3">
    <name type="scientific">Pseudoduganella danionis</name>
    <dbReference type="NCBI Taxonomy" id="1890295"/>
    <lineage>
        <taxon>Bacteria</taxon>
        <taxon>Pseudomonadati</taxon>
        <taxon>Pseudomonadota</taxon>
        <taxon>Betaproteobacteria</taxon>
        <taxon>Burkholderiales</taxon>
        <taxon>Oxalobacteraceae</taxon>
        <taxon>Telluria group</taxon>
        <taxon>Pseudoduganella</taxon>
    </lineage>
</organism>
<dbReference type="NCBIfam" id="TIGR00254">
    <property type="entry name" value="GGDEF"/>
    <property type="match status" value="1"/>
</dbReference>
<name>A0ABW9SKK3_9BURK</name>
<dbReference type="SMART" id="SM00267">
    <property type="entry name" value="GGDEF"/>
    <property type="match status" value="1"/>
</dbReference>
<dbReference type="Pfam" id="PF13185">
    <property type="entry name" value="GAF_2"/>
    <property type="match status" value="1"/>
</dbReference>
<dbReference type="Proteomes" id="UP000735592">
    <property type="component" value="Unassembled WGS sequence"/>
</dbReference>
<dbReference type="Gene3D" id="3.30.450.40">
    <property type="match status" value="1"/>
</dbReference>